<keyword evidence="3" id="KW-0460">Magnesium</keyword>
<accession>A0A7N0V9E0</accession>
<dbReference type="PANTHER" id="PTHR46193">
    <property type="entry name" value="6-PHOSPHOGLUCONATE PHOSPHATASE"/>
    <property type="match status" value="1"/>
</dbReference>
<evidence type="ECO:0000313" key="5">
    <source>
        <dbReference type="EnsemblPlants" id="Kaladp0280s0002.1.v1.1"/>
    </source>
</evidence>
<dbReference type="InterPro" id="IPR041492">
    <property type="entry name" value="HAD_2"/>
</dbReference>
<dbReference type="InterPro" id="IPR051600">
    <property type="entry name" value="Beta-PGM-like"/>
</dbReference>
<dbReference type="CDD" id="cd07505">
    <property type="entry name" value="HAD_BPGM-like"/>
    <property type="match status" value="1"/>
</dbReference>
<dbReference type="InterPro" id="IPR023198">
    <property type="entry name" value="PGP-like_dom2"/>
</dbReference>
<evidence type="ECO:0000313" key="6">
    <source>
        <dbReference type="Proteomes" id="UP000594263"/>
    </source>
</evidence>
<dbReference type="AlphaFoldDB" id="A0A7N0V9E0"/>
<dbReference type="NCBIfam" id="TIGR01509">
    <property type="entry name" value="HAD-SF-IA-v3"/>
    <property type="match status" value="1"/>
</dbReference>
<dbReference type="SFLD" id="SFLDG01129">
    <property type="entry name" value="C1.5:_HAD__Beta-PGM__Phosphata"/>
    <property type="match status" value="1"/>
</dbReference>
<evidence type="ECO:0008006" key="7">
    <source>
        <dbReference type="Google" id="ProtNLM"/>
    </source>
</evidence>
<dbReference type="PANTHER" id="PTHR46193:SF18">
    <property type="entry name" value="HEXITOL PHOSPHATASE B"/>
    <property type="match status" value="1"/>
</dbReference>
<dbReference type="Proteomes" id="UP000594263">
    <property type="component" value="Unplaced"/>
</dbReference>
<keyword evidence="6" id="KW-1185">Reference proteome</keyword>
<organism evidence="5 6">
    <name type="scientific">Kalanchoe fedtschenkoi</name>
    <name type="common">Lavender scallops</name>
    <name type="synonym">South American air plant</name>
    <dbReference type="NCBI Taxonomy" id="63787"/>
    <lineage>
        <taxon>Eukaryota</taxon>
        <taxon>Viridiplantae</taxon>
        <taxon>Streptophyta</taxon>
        <taxon>Embryophyta</taxon>
        <taxon>Tracheophyta</taxon>
        <taxon>Spermatophyta</taxon>
        <taxon>Magnoliopsida</taxon>
        <taxon>eudicotyledons</taxon>
        <taxon>Gunneridae</taxon>
        <taxon>Pentapetalae</taxon>
        <taxon>Saxifragales</taxon>
        <taxon>Crassulaceae</taxon>
        <taxon>Kalanchoe</taxon>
    </lineage>
</organism>
<dbReference type="InterPro" id="IPR036412">
    <property type="entry name" value="HAD-like_sf"/>
</dbReference>
<comment type="cofactor">
    <cofactor evidence="1">
        <name>Mg(2+)</name>
        <dbReference type="ChEBI" id="CHEBI:18420"/>
    </cofactor>
</comment>
<dbReference type="SFLD" id="SFLDS00003">
    <property type="entry name" value="Haloacid_Dehalogenase"/>
    <property type="match status" value="1"/>
</dbReference>
<dbReference type="InterPro" id="IPR023214">
    <property type="entry name" value="HAD_sf"/>
</dbReference>
<dbReference type="InterPro" id="IPR006439">
    <property type="entry name" value="HAD-SF_hydro_IA"/>
</dbReference>
<dbReference type="SUPFAM" id="SSF56784">
    <property type="entry name" value="HAD-like"/>
    <property type="match status" value="1"/>
</dbReference>
<dbReference type="Gene3D" id="3.40.50.1000">
    <property type="entry name" value="HAD superfamily/HAD-like"/>
    <property type="match status" value="1"/>
</dbReference>
<dbReference type="Gramene" id="Kaladp0280s0002.1.v1.1">
    <property type="protein sequence ID" value="Kaladp0280s0002.1.v1.1"/>
    <property type="gene ID" value="Kaladp0280s0002.v1.1"/>
</dbReference>
<dbReference type="OMA" id="HFRAHYE"/>
<proteinExistence type="predicted"/>
<sequence length="292" mass="32148">MSVASLQLQQLARVSSVASPARYHLQNKFCGDRNTHIRVAAIPFPRNMVSMCKSSLASVAPIEAIFFDIDGTLCDSDPLHFLAFRQMLQEIGFNGGVPITEEFFITQISGKHNDNIGPILFPDWDVQKSRQFLDDKEALFRKLAAEEMKQVDGLDKLCQWITDRSLKRAAVTNAPRSNAELLLSMLGLSNFFKTLVIGTEWGRPKPCPDAYLKGIEMLQVSPKRAVVFEDSVSGIKAGIAAGMPVVGVALRNPAELLEEAGAVFTVKDFNDPKLWAALEELDKIAVKPMVAA</sequence>
<name>A0A7N0V9E0_KALFE</name>
<dbReference type="GO" id="GO:0003824">
    <property type="term" value="F:catalytic activity"/>
    <property type="evidence" value="ECO:0007669"/>
    <property type="project" value="UniProtKB-ARBA"/>
</dbReference>
<keyword evidence="4" id="KW-0119">Carbohydrate metabolism</keyword>
<dbReference type="SFLD" id="SFLDG01135">
    <property type="entry name" value="C1.5.6:_HAD__Beta-PGM__Phospha"/>
    <property type="match status" value="1"/>
</dbReference>
<dbReference type="EnsemblPlants" id="Kaladp0280s0002.1.v1.1">
    <property type="protein sequence ID" value="Kaladp0280s0002.1.v1.1"/>
    <property type="gene ID" value="Kaladp0280s0002.v1.1"/>
</dbReference>
<keyword evidence="2" id="KW-0479">Metal-binding</keyword>
<dbReference type="GO" id="GO:0046872">
    <property type="term" value="F:metal ion binding"/>
    <property type="evidence" value="ECO:0007669"/>
    <property type="project" value="UniProtKB-KW"/>
</dbReference>
<evidence type="ECO:0000256" key="3">
    <source>
        <dbReference type="ARBA" id="ARBA00022842"/>
    </source>
</evidence>
<dbReference type="Gene3D" id="1.10.150.240">
    <property type="entry name" value="Putative phosphatase, domain 2"/>
    <property type="match status" value="1"/>
</dbReference>
<dbReference type="Pfam" id="PF13419">
    <property type="entry name" value="HAD_2"/>
    <property type="match status" value="1"/>
</dbReference>
<protein>
    <recommendedName>
        <fullName evidence="7">Haloacid dehalogenase-like hydrolase domain-containing protein Sgpp</fullName>
    </recommendedName>
</protein>
<evidence type="ECO:0000256" key="1">
    <source>
        <dbReference type="ARBA" id="ARBA00001946"/>
    </source>
</evidence>
<evidence type="ECO:0000256" key="2">
    <source>
        <dbReference type="ARBA" id="ARBA00022723"/>
    </source>
</evidence>
<reference evidence="5" key="1">
    <citation type="submission" date="2021-01" db="UniProtKB">
        <authorList>
            <consortium name="EnsemblPlants"/>
        </authorList>
    </citation>
    <scope>IDENTIFICATION</scope>
</reference>
<evidence type="ECO:0000256" key="4">
    <source>
        <dbReference type="ARBA" id="ARBA00023277"/>
    </source>
</evidence>